<gene>
    <name evidence="1" type="ORF">ACFOPX_03435</name>
</gene>
<protein>
    <submittedName>
        <fullName evidence="1">Uncharacterized protein</fullName>
    </submittedName>
</protein>
<proteinExistence type="predicted"/>
<sequence>MSQIFNGESHNWAWTNRKNHGVDFFITITGGFGSDAQGYSDVHGQDSYWHTGEDGNSVQVLLNNVELFRVRGGKGRTKSTLHQKGHWDQKISHTIYPSPNSYYHVYKDVWIWDDPKYPRDDQPILPPESVSFILSLKPADRLVLQSVGGSKPFYVSVSTFEGAYPLPFEPT</sequence>
<organism evidence="1 2">
    <name type="scientific">Helicobacter baculiformis</name>
    <dbReference type="NCBI Taxonomy" id="427351"/>
    <lineage>
        <taxon>Bacteria</taxon>
        <taxon>Pseudomonadati</taxon>
        <taxon>Campylobacterota</taxon>
        <taxon>Epsilonproteobacteria</taxon>
        <taxon>Campylobacterales</taxon>
        <taxon>Helicobacteraceae</taxon>
        <taxon>Helicobacter</taxon>
    </lineage>
</organism>
<comment type="caution">
    <text evidence="1">The sequence shown here is derived from an EMBL/GenBank/DDBJ whole genome shotgun (WGS) entry which is preliminary data.</text>
</comment>
<reference evidence="2" key="1">
    <citation type="journal article" date="2019" name="Int. J. Syst. Evol. Microbiol.">
        <title>The Global Catalogue of Microorganisms (GCM) 10K type strain sequencing project: providing services to taxonomists for standard genome sequencing and annotation.</title>
        <authorList>
            <consortium name="The Broad Institute Genomics Platform"/>
            <consortium name="The Broad Institute Genome Sequencing Center for Infectious Disease"/>
            <person name="Wu L."/>
            <person name="Ma J."/>
        </authorList>
    </citation>
    <scope>NUCLEOTIDE SEQUENCE [LARGE SCALE GENOMIC DNA]</scope>
    <source>
        <strain evidence="2">CCUG 53816</strain>
    </source>
</reference>
<dbReference type="EMBL" id="JBHRZO010000015">
    <property type="protein sequence ID" value="MFC3847589.1"/>
    <property type="molecule type" value="Genomic_DNA"/>
</dbReference>
<name>A0ABV7ZGB1_9HELI</name>
<evidence type="ECO:0000313" key="2">
    <source>
        <dbReference type="Proteomes" id="UP001595783"/>
    </source>
</evidence>
<accession>A0ABV7ZGB1</accession>
<dbReference type="Proteomes" id="UP001595783">
    <property type="component" value="Unassembled WGS sequence"/>
</dbReference>
<dbReference type="RefSeq" id="WP_104753034.1">
    <property type="nucleotide sequence ID" value="NZ_FZMF01000080.1"/>
</dbReference>
<evidence type="ECO:0000313" key="1">
    <source>
        <dbReference type="EMBL" id="MFC3847589.1"/>
    </source>
</evidence>
<keyword evidence="2" id="KW-1185">Reference proteome</keyword>